<keyword evidence="3" id="KW-1185">Reference proteome</keyword>
<keyword evidence="1" id="KW-0472">Membrane</keyword>
<dbReference type="HOGENOM" id="CLU_088877_0_1_10"/>
<dbReference type="AlphaFoldDB" id="A0A0E4A0Z7"/>
<evidence type="ECO:0000256" key="1">
    <source>
        <dbReference type="SAM" id="Phobius"/>
    </source>
</evidence>
<dbReference type="Pfam" id="PF04955">
    <property type="entry name" value="HupE_UreJ"/>
    <property type="match status" value="1"/>
</dbReference>
<evidence type="ECO:0008006" key="4">
    <source>
        <dbReference type="Google" id="ProtNLM"/>
    </source>
</evidence>
<name>A0A0E4A0Z7_9BACT</name>
<dbReference type="EMBL" id="CP010429">
    <property type="protein sequence ID" value="AKD58405.1"/>
    <property type="molecule type" value="Genomic_DNA"/>
</dbReference>
<dbReference type="InterPro" id="IPR007038">
    <property type="entry name" value="HupE_UreJ"/>
</dbReference>
<sequence>MIQSFLLFVMVSAPCWGHGFGGNGLLHPLTGPDHVLAMLAVGIWSAQVGGLALYMVPGCFLGMMVVGGLVGLCQLVEQSSELMIALSVLVVGGAILLDRRISGWITSVGVGSFGFSHGLAHGLEMNQTVTPITYMIGFLITTLGLHLIGAVGALLLLEDKHGRRYIQLLGAGIGLLGVWLLLK</sequence>
<evidence type="ECO:0000313" key="3">
    <source>
        <dbReference type="Proteomes" id="UP000033054"/>
    </source>
</evidence>
<organism evidence="2 3">
    <name type="scientific">Spirosoma radiotolerans</name>
    <dbReference type="NCBI Taxonomy" id="1379870"/>
    <lineage>
        <taxon>Bacteria</taxon>
        <taxon>Pseudomonadati</taxon>
        <taxon>Bacteroidota</taxon>
        <taxon>Cytophagia</taxon>
        <taxon>Cytophagales</taxon>
        <taxon>Cytophagaceae</taxon>
        <taxon>Spirosoma</taxon>
    </lineage>
</organism>
<dbReference type="PIRSF" id="PIRSF016919">
    <property type="entry name" value="HupE_UreJ"/>
    <property type="match status" value="1"/>
</dbReference>
<feature type="transmembrane region" description="Helical" evidence="1">
    <location>
        <begin position="41"/>
        <end position="70"/>
    </location>
</feature>
<keyword evidence="1" id="KW-0812">Transmembrane</keyword>
<accession>A0A0E4A0Z7</accession>
<feature type="transmembrane region" description="Helical" evidence="1">
    <location>
        <begin position="132"/>
        <end position="157"/>
    </location>
</feature>
<feature type="transmembrane region" description="Helical" evidence="1">
    <location>
        <begin position="82"/>
        <end position="101"/>
    </location>
</feature>
<keyword evidence="1" id="KW-1133">Transmembrane helix</keyword>
<dbReference type="Proteomes" id="UP000033054">
    <property type="component" value="Chromosome"/>
</dbReference>
<reference evidence="2 3" key="1">
    <citation type="journal article" date="2014" name="Curr. Microbiol.">
        <title>Spirosoma radiotolerans sp. nov., a gamma-radiation-resistant bacterium isolated from gamma ray-irradiated soil.</title>
        <authorList>
            <person name="Lee J.J."/>
            <person name="Srinivasan S."/>
            <person name="Lim S."/>
            <person name="Joe M."/>
            <person name="Im S."/>
            <person name="Bae S.I."/>
            <person name="Park K.R."/>
            <person name="Han J.H."/>
            <person name="Park S.H."/>
            <person name="Joo B.M."/>
            <person name="Park S.J."/>
            <person name="Kim M.K."/>
        </authorList>
    </citation>
    <scope>NUCLEOTIDE SEQUENCE [LARGE SCALE GENOMIC DNA]</scope>
    <source>
        <strain evidence="2 3">DG5A</strain>
    </source>
</reference>
<gene>
    <name evidence="2" type="ORF">SD10_08080</name>
</gene>
<feature type="transmembrane region" description="Helical" evidence="1">
    <location>
        <begin position="164"/>
        <end position="182"/>
    </location>
</feature>
<proteinExistence type="predicted"/>
<protein>
    <recommendedName>
        <fullName evidence="4">Urease accessory protein UreJ</fullName>
    </recommendedName>
</protein>
<dbReference type="PATRIC" id="fig|1379870.5.peg.1757"/>
<evidence type="ECO:0000313" key="2">
    <source>
        <dbReference type="EMBL" id="AKD58405.1"/>
    </source>
</evidence>
<dbReference type="KEGG" id="srd:SD10_08080"/>